<name>F1T4R7_9ACTN</name>
<dbReference type="EMBL" id="ACGK02000001">
    <property type="protein sequence ID" value="EGF23711.1"/>
    <property type="molecule type" value="Genomic_DNA"/>
</dbReference>
<feature type="region of interest" description="Disordered" evidence="1">
    <location>
        <begin position="1"/>
        <end position="32"/>
    </location>
</feature>
<feature type="transmembrane region" description="Helical" evidence="2">
    <location>
        <begin position="93"/>
        <end position="112"/>
    </location>
</feature>
<protein>
    <submittedName>
        <fullName evidence="3">Uncharacterized protein</fullName>
    </submittedName>
</protein>
<keyword evidence="2" id="KW-0472">Membrane</keyword>
<accession>F1T4R7</accession>
<gene>
    <name evidence="3" type="ORF">HMPREF0091_10658</name>
</gene>
<evidence type="ECO:0000256" key="2">
    <source>
        <dbReference type="SAM" id="Phobius"/>
    </source>
</evidence>
<evidence type="ECO:0000313" key="4">
    <source>
        <dbReference type="Proteomes" id="UP000005947"/>
    </source>
</evidence>
<dbReference type="Proteomes" id="UP000005947">
    <property type="component" value="Unassembled WGS sequence"/>
</dbReference>
<reference evidence="3 4" key="1">
    <citation type="submission" date="2011-02" db="EMBL/GenBank/DDBJ databases">
        <authorList>
            <person name="Muzny D."/>
            <person name="Qin X."/>
            <person name="Buhay C."/>
            <person name="Dugan-Rocha S."/>
            <person name="Ding Y."/>
            <person name="Chen G."/>
            <person name="Hawes A."/>
            <person name="Holder M."/>
            <person name="Jhangiani S."/>
            <person name="Johnson A."/>
            <person name="Khan Z."/>
            <person name="Li Z."/>
            <person name="Liu W."/>
            <person name="Liu X."/>
            <person name="Perez L."/>
            <person name="Shen H."/>
            <person name="Wang Q."/>
            <person name="Watt J."/>
            <person name="Xi L."/>
            <person name="Xin Y."/>
            <person name="Zhou J."/>
            <person name="Deng J."/>
            <person name="Jiang H."/>
            <person name="Liu Y."/>
            <person name="Qu J."/>
            <person name="Song X.-Z."/>
            <person name="Zhang L."/>
            <person name="Villasana D."/>
            <person name="Johnson A."/>
            <person name="Liu J."/>
            <person name="Liyanage D."/>
            <person name="Lorensuhewa L."/>
            <person name="Robinson T."/>
            <person name="Song A."/>
            <person name="Song B.-B."/>
            <person name="Dinh H."/>
            <person name="Thornton R."/>
            <person name="Coyle M."/>
            <person name="Francisco L."/>
            <person name="Jackson L."/>
            <person name="Javaid M."/>
            <person name="Korchina V."/>
            <person name="Kovar C."/>
            <person name="Mata R."/>
            <person name="Mathew T."/>
            <person name="Ngo R."/>
            <person name="Nguyen L."/>
            <person name="Nguyen N."/>
            <person name="Okwuonu G."/>
            <person name="Ongeri F."/>
            <person name="Pham C."/>
            <person name="Simmons D."/>
            <person name="Wilczek-Boney K."/>
            <person name="Hale W."/>
            <person name="Jakkamsetti A."/>
            <person name="Pham P."/>
            <person name="Ruth R."/>
            <person name="San Lucas F."/>
            <person name="Warren J."/>
            <person name="Zhang J."/>
            <person name="Zhao Z."/>
            <person name="Zhou C."/>
            <person name="Zhu D."/>
            <person name="Lee S."/>
            <person name="Bess C."/>
            <person name="Blankenburg K."/>
            <person name="Forbes L."/>
            <person name="Fu Q."/>
            <person name="Gubbala S."/>
            <person name="Hirani K."/>
            <person name="Jayaseelan J.C."/>
            <person name="Lara F."/>
            <person name="Munidasa M."/>
            <person name="Palculict T."/>
            <person name="Patil S."/>
            <person name="Pu L.-L."/>
            <person name="Saada N."/>
            <person name="Tang L."/>
            <person name="Weissenberger G."/>
            <person name="Zhu Y."/>
            <person name="Hemphill L."/>
            <person name="Shang Y."/>
            <person name="Youmans B."/>
            <person name="Ayvaz T."/>
            <person name="Ross M."/>
            <person name="Santibanez J."/>
            <person name="Aqrawi P."/>
            <person name="Gross S."/>
            <person name="Joshi V."/>
            <person name="Fowler G."/>
            <person name="Nazareth L."/>
            <person name="Reid J."/>
            <person name="Worley K."/>
            <person name="Petrosino J."/>
            <person name="Highlander S."/>
            <person name="Gibbs R."/>
        </authorList>
    </citation>
    <scope>NUCLEOTIDE SEQUENCE [LARGE SCALE GENOMIC DNA]</scope>
    <source>
        <strain evidence="3 4">DSM 15829</strain>
    </source>
</reference>
<evidence type="ECO:0000256" key="1">
    <source>
        <dbReference type="SAM" id="MobiDB-lite"/>
    </source>
</evidence>
<keyword evidence="2" id="KW-1133">Transmembrane helix</keyword>
<proteinExistence type="predicted"/>
<keyword evidence="4" id="KW-1185">Reference proteome</keyword>
<sequence length="113" mass="13243">MTERENMTDEVNQQREEQTHNEDSLSRAERAELLELRKEKAERMREQQQAQAAQKQQAAFVRARDEHIKYIQEKNRKIMEPDDDLRMPLGQKIVLICLAVLAAAILIIMRLSA</sequence>
<organism evidence="3 4">
    <name type="scientific">Fannyhessea vaginae DSM 15829</name>
    <dbReference type="NCBI Taxonomy" id="525256"/>
    <lineage>
        <taxon>Bacteria</taxon>
        <taxon>Bacillati</taxon>
        <taxon>Actinomycetota</taxon>
        <taxon>Coriobacteriia</taxon>
        <taxon>Coriobacteriales</taxon>
        <taxon>Atopobiaceae</taxon>
        <taxon>Fannyhessea</taxon>
    </lineage>
</organism>
<evidence type="ECO:0000313" key="3">
    <source>
        <dbReference type="EMBL" id="EGF23711.1"/>
    </source>
</evidence>
<keyword evidence="2" id="KW-0812">Transmembrane</keyword>
<dbReference type="AlphaFoldDB" id="F1T4R7"/>
<comment type="caution">
    <text evidence="3">The sequence shown here is derived from an EMBL/GenBank/DDBJ whole genome shotgun (WGS) entry which is preliminary data.</text>
</comment>